<protein>
    <submittedName>
        <fullName evidence="3">Acyl-CoA thioesterase</fullName>
    </submittedName>
</protein>
<comment type="caution">
    <text evidence="3">The sequence shown here is derived from an EMBL/GenBank/DDBJ whole genome shotgun (WGS) entry which is preliminary data.</text>
</comment>
<dbReference type="PANTHER" id="PTHR31793">
    <property type="entry name" value="4-HYDROXYBENZOYL-COA THIOESTERASE FAMILY MEMBER"/>
    <property type="match status" value="1"/>
</dbReference>
<dbReference type="EMBL" id="JACXWD010000006">
    <property type="protein sequence ID" value="MBD3867126.1"/>
    <property type="molecule type" value="Genomic_DNA"/>
</dbReference>
<evidence type="ECO:0000313" key="3">
    <source>
        <dbReference type="EMBL" id="MBD3867126.1"/>
    </source>
</evidence>
<dbReference type="NCBIfam" id="TIGR00051">
    <property type="entry name" value="YbgC/FadM family acyl-CoA thioesterase"/>
    <property type="match status" value="1"/>
</dbReference>
<dbReference type="PANTHER" id="PTHR31793:SF27">
    <property type="entry name" value="NOVEL THIOESTERASE SUPERFAMILY DOMAIN AND SAPOSIN A-TYPE DOMAIN CONTAINING PROTEIN (0610012H03RIK)"/>
    <property type="match status" value="1"/>
</dbReference>
<gene>
    <name evidence="3" type="ORF">IFK94_03290</name>
</gene>
<dbReference type="PIRSF" id="PIRSF003230">
    <property type="entry name" value="YbgC"/>
    <property type="match status" value="1"/>
</dbReference>
<evidence type="ECO:0000313" key="4">
    <source>
        <dbReference type="Proteomes" id="UP000648239"/>
    </source>
</evidence>
<organism evidence="3 4">
    <name type="scientific">Candidatus Polarisedimenticola svalbardensis</name>
    <dbReference type="NCBI Taxonomy" id="2886004"/>
    <lineage>
        <taxon>Bacteria</taxon>
        <taxon>Pseudomonadati</taxon>
        <taxon>Acidobacteriota</taxon>
        <taxon>Candidatus Polarisedimenticolia</taxon>
        <taxon>Candidatus Polarisedimenticolales</taxon>
        <taxon>Candidatus Polarisedimenticolaceae</taxon>
        <taxon>Candidatus Polarisedimenticola</taxon>
    </lineage>
</organism>
<dbReference type="Proteomes" id="UP000648239">
    <property type="component" value="Unassembled WGS sequence"/>
</dbReference>
<dbReference type="Gene3D" id="3.10.129.10">
    <property type="entry name" value="Hotdog Thioesterase"/>
    <property type="match status" value="1"/>
</dbReference>
<keyword evidence="2" id="KW-0378">Hydrolase</keyword>
<reference evidence="3 4" key="1">
    <citation type="submission" date="2020-08" db="EMBL/GenBank/DDBJ databases">
        <title>Acidobacteriota in marine sediments use diverse sulfur dissimilation pathways.</title>
        <authorList>
            <person name="Wasmund K."/>
        </authorList>
    </citation>
    <scope>NUCLEOTIDE SEQUENCE [LARGE SCALE GENOMIC DNA]</scope>
    <source>
        <strain evidence="3">MAG AM4</strain>
    </source>
</reference>
<evidence type="ECO:0000256" key="2">
    <source>
        <dbReference type="ARBA" id="ARBA00022801"/>
    </source>
</evidence>
<dbReference type="CDD" id="cd00586">
    <property type="entry name" value="4HBT"/>
    <property type="match status" value="1"/>
</dbReference>
<dbReference type="InterPro" id="IPR029069">
    <property type="entry name" value="HotDog_dom_sf"/>
</dbReference>
<proteinExistence type="inferred from homology"/>
<dbReference type="AlphaFoldDB" id="A0A8J7C271"/>
<dbReference type="SUPFAM" id="SSF54637">
    <property type="entry name" value="Thioesterase/thiol ester dehydrase-isomerase"/>
    <property type="match status" value="1"/>
</dbReference>
<comment type="similarity">
    <text evidence="1">Belongs to the 4-hydroxybenzoyl-CoA thioesterase family.</text>
</comment>
<accession>A0A8J7C271</accession>
<dbReference type="Pfam" id="PF13279">
    <property type="entry name" value="4HBT_2"/>
    <property type="match status" value="1"/>
</dbReference>
<sequence length="142" mass="16393">MPAPTHRLSTRVRYPETDRMGVAHHSHFPVWFELGRTEWMREIGCPYGEMEDRDGVFFPVVDLGVRYLRPARYDQLLEIETRLASSEGVRVRFEYVIRDEGGSTLATGHTVHASVGRNGRPKRLPVDIRERLVAGMGMERER</sequence>
<evidence type="ECO:0000256" key="1">
    <source>
        <dbReference type="ARBA" id="ARBA00005953"/>
    </source>
</evidence>
<dbReference type="GO" id="GO:0047617">
    <property type="term" value="F:fatty acyl-CoA hydrolase activity"/>
    <property type="evidence" value="ECO:0007669"/>
    <property type="project" value="TreeGrafter"/>
</dbReference>
<dbReference type="InterPro" id="IPR050563">
    <property type="entry name" value="4-hydroxybenzoyl-CoA_TE"/>
</dbReference>
<dbReference type="InterPro" id="IPR006684">
    <property type="entry name" value="YbgC/YbaW"/>
</dbReference>
<name>A0A8J7C271_9BACT</name>